<sequence>FHSTSTGGRLATTHDLTIKRNKQAPYTVDLQWNWVSNLEPSGPKDRVSKLGSEPIFAE</sequence>
<dbReference type="Proteomes" id="UP000499080">
    <property type="component" value="Unassembled WGS sequence"/>
</dbReference>
<keyword evidence="2" id="KW-1185">Reference proteome</keyword>
<reference evidence="1 2" key="1">
    <citation type="journal article" date="2019" name="Sci. Rep.">
        <title>Orb-weaving spider Araneus ventricosus genome elucidates the spidroin gene catalogue.</title>
        <authorList>
            <person name="Kono N."/>
            <person name="Nakamura H."/>
            <person name="Ohtoshi R."/>
            <person name="Moran D.A.P."/>
            <person name="Shinohara A."/>
            <person name="Yoshida Y."/>
            <person name="Fujiwara M."/>
            <person name="Mori M."/>
            <person name="Tomita M."/>
            <person name="Arakawa K."/>
        </authorList>
    </citation>
    <scope>NUCLEOTIDE SEQUENCE [LARGE SCALE GENOMIC DNA]</scope>
</reference>
<gene>
    <name evidence="1" type="ORF">AVEN_254964_1</name>
</gene>
<protein>
    <submittedName>
        <fullName evidence="1">Uncharacterized protein</fullName>
    </submittedName>
</protein>
<proteinExistence type="predicted"/>
<organism evidence="1 2">
    <name type="scientific">Araneus ventricosus</name>
    <name type="common">Orbweaver spider</name>
    <name type="synonym">Epeira ventricosa</name>
    <dbReference type="NCBI Taxonomy" id="182803"/>
    <lineage>
        <taxon>Eukaryota</taxon>
        <taxon>Metazoa</taxon>
        <taxon>Ecdysozoa</taxon>
        <taxon>Arthropoda</taxon>
        <taxon>Chelicerata</taxon>
        <taxon>Arachnida</taxon>
        <taxon>Araneae</taxon>
        <taxon>Araneomorphae</taxon>
        <taxon>Entelegynae</taxon>
        <taxon>Araneoidea</taxon>
        <taxon>Araneidae</taxon>
        <taxon>Araneus</taxon>
    </lineage>
</organism>
<dbReference type="AlphaFoldDB" id="A0A4Y2V6K3"/>
<dbReference type="EMBL" id="BGPR01042779">
    <property type="protein sequence ID" value="GBO19290.1"/>
    <property type="molecule type" value="Genomic_DNA"/>
</dbReference>
<evidence type="ECO:0000313" key="1">
    <source>
        <dbReference type="EMBL" id="GBO19290.1"/>
    </source>
</evidence>
<accession>A0A4Y2V6K3</accession>
<evidence type="ECO:0000313" key="2">
    <source>
        <dbReference type="Proteomes" id="UP000499080"/>
    </source>
</evidence>
<comment type="caution">
    <text evidence="1">The sequence shown here is derived from an EMBL/GenBank/DDBJ whole genome shotgun (WGS) entry which is preliminary data.</text>
</comment>
<name>A0A4Y2V6K3_ARAVE</name>
<feature type="non-terminal residue" evidence="1">
    <location>
        <position position="1"/>
    </location>
</feature>